<reference evidence="2" key="1">
    <citation type="submission" date="2019-02" db="EMBL/GenBank/DDBJ databases">
        <title>Isolation and identification of novel species under the genus Muribaculum.</title>
        <authorList>
            <person name="Miyake S."/>
            <person name="Ding Y."/>
            <person name="Low A."/>
            <person name="Soh M."/>
            <person name="Seedorf H."/>
        </authorList>
    </citation>
    <scope>NUCLEOTIDE SEQUENCE [LARGE SCALE GENOMIC DNA]</scope>
    <source>
        <strain evidence="2">H5</strain>
    </source>
</reference>
<name>A0A4P7W2M3_9BACT</name>
<dbReference type="RefSeq" id="WP_136415204.1">
    <property type="nucleotide sequence ID" value="NZ_CAXHQF010000003.1"/>
</dbReference>
<evidence type="ECO:0000313" key="2">
    <source>
        <dbReference type="Proteomes" id="UP000297149"/>
    </source>
</evidence>
<dbReference type="KEGG" id="ddb:E7747_07795"/>
<dbReference type="AlphaFoldDB" id="A0A4P7W2M3"/>
<protein>
    <submittedName>
        <fullName evidence="1">Uncharacterized protein</fullName>
    </submittedName>
</protein>
<evidence type="ECO:0000313" key="1">
    <source>
        <dbReference type="EMBL" id="QCD42184.1"/>
    </source>
</evidence>
<gene>
    <name evidence="1" type="ORF">E7747_07795</name>
</gene>
<dbReference type="EMBL" id="CP039396">
    <property type="protein sequence ID" value="QCD42184.1"/>
    <property type="molecule type" value="Genomic_DNA"/>
</dbReference>
<organism evidence="1 2">
    <name type="scientific">Duncaniella dubosii</name>
    <dbReference type="NCBI Taxonomy" id="2518971"/>
    <lineage>
        <taxon>Bacteria</taxon>
        <taxon>Pseudomonadati</taxon>
        <taxon>Bacteroidota</taxon>
        <taxon>Bacteroidia</taxon>
        <taxon>Bacteroidales</taxon>
        <taxon>Muribaculaceae</taxon>
        <taxon>Duncaniella</taxon>
    </lineage>
</organism>
<sequence length="98" mass="11440">MNTEGNNKSRQVKKNASRKPRFLGVIEGFINTQYRPTRAFDPTERTRFRVMTSQEIILDLADMVDMELNDVAEAMMYLGYRTIIHDGKAGWLLERRNT</sequence>
<accession>A0A4P7W2M3</accession>
<keyword evidence="2" id="KW-1185">Reference proteome</keyword>
<dbReference type="Proteomes" id="UP000297149">
    <property type="component" value="Chromosome"/>
</dbReference>
<proteinExistence type="predicted"/>